<dbReference type="Proteomes" id="UP000178417">
    <property type="component" value="Unassembled WGS sequence"/>
</dbReference>
<dbReference type="EMBL" id="MEUB01000029">
    <property type="protein sequence ID" value="OGC22381.1"/>
    <property type="molecule type" value="Genomic_DNA"/>
</dbReference>
<name>A0A1F4SPL4_UNCSA</name>
<comment type="caution">
    <text evidence="1">The sequence shown here is derived from an EMBL/GenBank/DDBJ whole genome shotgun (WGS) entry which is preliminary data.</text>
</comment>
<reference evidence="1 2" key="1">
    <citation type="journal article" date="2016" name="Nat. Commun.">
        <title>Thousands of microbial genomes shed light on interconnected biogeochemical processes in an aquifer system.</title>
        <authorList>
            <person name="Anantharaman K."/>
            <person name="Brown C.T."/>
            <person name="Hug L.A."/>
            <person name="Sharon I."/>
            <person name="Castelle C.J."/>
            <person name="Probst A.J."/>
            <person name="Thomas B.C."/>
            <person name="Singh A."/>
            <person name="Wilkins M.J."/>
            <person name="Karaoz U."/>
            <person name="Brodie E.L."/>
            <person name="Williams K.H."/>
            <person name="Hubbard S.S."/>
            <person name="Banfield J.F."/>
        </authorList>
    </citation>
    <scope>NUCLEOTIDE SEQUENCE [LARGE SCALE GENOMIC DNA]</scope>
</reference>
<gene>
    <name evidence="1" type="ORF">A2310_01820</name>
</gene>
<evidence type="ECO:0000313" key="1">
    <source>
        <dbReference type="EMBL" id="OGC22381.1"/>
    </source>
</evidence>
<accession>A0A1F4SPL4</accession>
<organism evidence="1 2">
    <name type="scientific">candidate division WOR-1 bacterium RIFOXYB2_FULL_37_13</name>
    <dbReference type="NCBI Taxonomy" id="1802579"/>
    <lineage>
        <taxon>Bacteria</taxon>
        <taxon>Bacillati</taxon>
        <taxon>Saganbacteria</taxon>
    </lineage>
</organism>
<sequence length="60" mass="6879">MNRYEVFHKLILAYHMEKNMTIRISSYISTASRAAFSSAIASRSKKDNIGEERASTLIIR</sequence>
<protein>
    <submittedName>
        <fullName evidence="1">Uncharacterized protein</fullName>
    </submittedName>
</protein>
<evidence type="ECO:0000313" key="2">
    <source>
        <dbReference type="Proteomes" id="UP000178417"/>
    </source>
</evidence>
<proteinExistence type="predicted"/>
<dbReference type="AlphaFoldDB" id="A0A1F4SPL4"/>